<dbReference type="RefSeq" id="WP_078808723.1">
    <property type="nucleotide sequence ID" value="NZ_FUWM01000003.1"/>
</dbReference>
<dbReference type="EMBL" id="FUWM01000003">
    <property type="protein sequence ID" value="SJZ31269.1"/>
    <property type="molecule type" value="Genomic_DNA"/>
</dbReference>
<dbReference type="AlphaFoldDB" id="A0A1T4JM53"/>
<sequence length="185" mass="21404">MKIKGIRIELVAIVLIIALGLFFGGQYYYNNYRLENSLTNSLMQIEGIEKVEIKNVNEIKEVKLTLTNVKMLKEIYQKADRRLIDKFGSKNYTIKLNNSPNQKLMTAYQRVHLSVYESIITGEFTKMDARLKKIKEDLDIHKAEVSVDEENIYLELEDKNANFYKVISREHGMNRFAFQGGGANA</sequence>
<dbReference type="OrthoDB" id="1722928at2"/>
<evidence type="ECO:0000313" key="3">
    <source>
        <dbReference type="Proteomes" id="UP000190625"/>
    </source>
</evidence>
<gene>
    <name evidence="2" type="ORF">SAMN02745118_00192</name>
</gene>
<dbReference type="Proteomes" id="UP000190625">
    <property type="component" value="Unassembled WGS sequence"/>
</dbReference>
<name>A0A1T4JM53_9FIRM</name>
<keyword evidence="1" id="KW-0812">Transmembrane</keyword>
<keyword evidence="1" id="KW-0472">Membrane</keyword>
<feature type="transmembrane region" description="Helical" evidence="1">
    <location>
        <begin position="7"/>
        <end position="29"/>
    </location>
</feature>
<dbReference type="STRING" id="142842.SAMN02745118_00192"/>
<reference evidence="3" key="1">
    <citation type="submission" date="2017-02" db="EMBL/GenBank/DDBJ databases">
        <authorList>
            <person name="Varghese N."/>
            <person name="Submissions S."/>
        </authorList>
    </citation>
    <scope>NUCLEOTIDE SEQUENCE [LARGE SCALE GENOMIC DNA]</scope>
    <source>
        <strain evidence="3">ATCC BAA-73</strain>
    </source>
</reference>
<proteinExistence type="predicted"/>
<protein>
    <submittedName>
        <fullName evidence="2">Uncharacterized protein</fullName>
    </submittedName>
</protein>
<keyword evidence="3" id="KW-1185">Reference proteome</keyword>
<evidence type="ECO:0000313" key="2">
    <source>
        <dbReference type="EMBL" id="SJZ31269.1"/>
    </source>
</evidence>
<organism evidence="2 3">
    <name type="scientific">Selenihalanaerobacter shriftii</name>
    <dbReference type="NCBI Taxonomy" id="142842"/>
    <lineage>
        <taxon>Bacteria</taxon>
        <taxon>Bacillati</taxon>
        <taxon>Bacillota</taxon>
        <taxon>Clostridia</taxon>
        <taxon>Halanaerobiales</taxon>
        <taxon>Halobacteroidaceae</taxon>
        <taxon>Selenihalanaerobacter</taxon>
    </lineage>
</organism>
<accession>A0A1T4JM53</accession>
<keyword evidence="1" id="KW-1133">Transmembrane helix</keyword>
<evidence type="ECO:0000256" key="1">
    <source>
        <dbReference type="SAM" id="Phobius"/>
    </source>
</evidence>